<organism evidence="1 2">
    <name type="scientific">Thalictrum thalictroides</name>
    <name type="common">Rue-anemone</name>
    <name type="synonym">Anemone thalictroides</name>
    <dbReference type="NCBI Taxonomy" id="46969"/>
    <lineage>
        <taxon>Eukaryota</taxon>
        <taxon>Viridiplantae</taxon>
        <taxon>Streptophyta</taxon>
        <taxon>Embryophyta</taxon>
        <taxon>Tracheophyta</taxon>
        <taxon>Spermatophyta</taxon>
        <taxon>Magnoliopsida</taxon>
        <taxon>Ranunculales</taxon>
        <taxon>Ranunculaceae</taxon>
        <taxon>Thalictroideae</taxon>
        <taxon>Thalictrum</taxon>
    </lineage>
</organism>
<dbReference type="OrthoDB" id="10494218at2759"/>
<sequence length="288" mass="30904">MSSTDLMNSNRARAGCHYAVTPLTRRCASMPNIKLLTPAETVEKKIKPPFAATAKSRSLPAELNAAVTVCHYAVTPLNRRYASMPNIKLLTPAETVEKKIKAPFATTAKSGSLPAELNAAVTVCTCVDLLQGGTADAAIKDRVVPATNTAFKPRGGPLIVSSAMSLNDMHLDVAKCRMSCYAASRRLEKVYFSTPNIALMTAPETANRVPSSCTISLADDGAENPDRTIQECRDSGPLCAGAETPGHTGGDNEHRGQTSCKSRKNVWKRTKNFFKSLLCCCTSYSSEQ</sequence>
<proteinExistence type="predicted"/>
<protein>
    <submittedName>
        <fullName evidence="1">Uncharacterized protein</fullName>
    </submittedName>
</protein>
<evidence type="ECO:0000313" key="2">
    <source>
        <dbReference type="Proteomes" id="UP000554482"/>
    </source>
</evidence>
<name>A0A7J6UV15_THATH</name>
<dbReference type="EMBL" id="JABWDY010042780">
    <property type="protein sequence ID" value="KAF5176409.1"/>
    <property type="molecule type" value="Genomic_DNA"/>
</dbReference>
<gene>
    <name evidence="1" type="ORF">FRX31_034004</name>
</gene>
<reference evidence="1 2" key="1">
    <citation type="submission" date="2020-06" db="EMBL/GenBank/DDBJ databases">
        <title>Transcriptomic and genomic resources for Thalictrum thalictroides and T. hernandezii: Facilitating candidate gene discovery in an emerging model plant lineage.</title>
        <authorList>
            <person name="Arias T."/>
            <person name="Riano-Pachon D.M."/>
            <person name="Di Stilio V.S."/>
        </authorList>
    </citation>
    <scope>NUCLEOTIDE SEQUENCE [LARGE SCALE GENOMIC DNA]</scope>
    <source>
        <strain evidence="2">cv. WT478/WT964</strain>
        <tissue evidence="1">Leaves</tissue>
    </source>
</reference>
<comment type="caution">
    <text evidence="1">The sequence shown here is derived from an EMBL/GenBank/DDBJ whole genome shotgun (WGS) entry which is preliminary data.</text>
</comment>
<dbReference type="AlphaFoldDB" id="A0A7J6UV15"/>
<dbReference type="Proteomes" id="UP000554482">
    <property type="component" value="Unassembled WGS sequence"/>
</dbReference>
<evidence type="ECO:0000313" key="1">
    <source>
        <dbReference type="EMBL" id="KAF5176409.1"/>
    </source>
</evidence>
<keyword evidence="2" id="KW-1185">Reference proteome</keyword>
<accession>A0A7J6UV15</accession>